<proteinExistence type="inferred from homology"/>
<dbReference type="SUPFAM" id="SSF54768">
    <property type="entry name" value="dsRNA-binding domain-like"/>
    <property type="match status" value="1"/>
</dbReference>
<reference evidence="12" key="1">
    <citation type="submission" date="2022-01" db="EMBL/GenBank/DDBJ databases">
        <authorList>
            <person name="King R."/>
        </authorList>
    </citation>
    <scope>NUCLEOTIDE SEQUENCE</scope>
</reference>
<dbReference type="Proteomes" id="UP001152798">
    <property type="component" value="Chromosome 1"/>
</dbReference>
<protein>
    <recommendedName>
        <fullName evidence="6">Small ribosomal subunit protein uS5m</fullName>
    </recommendedName>
    <alternativeName>
        <fullName evidence="7">28S ribosomal protein S5, mitochondrial</fullName>
    </alternativeName>
</protein>
<dbReference type="GO" id="GO:0005763">
    <property type="term" value="C:mitochondrial small ribosomal subunit"/>
    <property type="evidence" value="ECO:0007669"/>
    <property type="project" value="UniProtKB-ARBA"/>
</dbReference>
<feature type="domain" description="S5 DRBM" evidence="11">
    <location>
        <begin position="173"/>
        <end position="237"/>
    </location>
</feature>
<sequence>MAVMNIVRSVLFLSKKPFINLHNSTQFEKISRPLGIFDVQSRNTSFFNKLPAEALWKGVTSVSNAGKKRGRGKGTGRKIAKDLNRGQVIGVGKINMVWPGLTTPVIRGREIIKQMQLPEDPEREAKLLKMRNEMGQFKRLKILPIDRGWSGNKLPGRKVGPPDPIGEDTFEGFETIVLELKSVFNMTGNLGRKRQISCFVVTGNGQGLAGFGLGKSLEGKTALKTAKNRAGQRLMYIERYNNHTVCHDFASQFGRTKLIVSKKPEGYGLVCHRAIKSICEMIGIKDLHAKVEGSTNLQHIVKAFFVGLLQQKTPDDLANETGYNVVEFKKERDFFPQVIAKPSTTVSVPKPKLDFQEYVMKGKVVLKKKKFPPFYQKLPGWEIHLKKTLRFRNQDNVRLNLLAEHGALKSFLSEKDVKTEN</sequence>
<dbReference type="GO" id="GO:0005743">
    <property type="term" value="C:mitochondrial inner membrane"/>
    <property type="evidence" value="ECO:0007669"/>
    <property type="project" value="UniProtKB-ARBA"/>
</dbReference>
<comment type="subunit">
    <text evidence="8">Component of the mitochondrial ribosome small subunit (28S) which comprises a 12S rRNA and about 30 distinct proteins.</text>
</comment>
<dbReference type="EMBL" id="OV725077">
    <property type="protein sequence ID" value="CAH1388467.1"/>
    <property type="molecule type" value="Genomic_DNA"/>
</dbReference>
<dbReference type="Pfam" id="PF03719">
    <property type="entry name" value="Ribosomal_S5_C"/>
    <property type="match status" value="1"/>
</dbReference>
<evidence type="ECO:0000256" key="5">
    <source>
        <dbReference type="ARBA" id="ARBA00023274"/>
    </source>
</evidence>
<keyword evidence="13" id="KW-1185">Reference proteome</keyword>
<dbReference type="SUPFAM" id="SSF54211">
    <property type="entry name" value="Ribosomal protein S5 domain 2-like"/>
    <property type="match status" value="1"/>
</dbReference>
<dbReference type="PANTHER" id="PTHR48277:SF1">
    <property type="entry name" value="MITOCHONDRIAL RIBOSOMAL PROTEIN S5"/>
    <property type="match status" value="1"/>
</dbReference>
<evidence type="ECO:0000256" key="2">
    <source>
        <dbReference type="ARBA" id="ARBA00008945"/>
    </source>
</evidence>
<name>A0A9P0E532_NEZVI</name>
<evidence type="ECO:0000259" key="11">
    <source>
        <dbReference type="PROSITE" id="PS50881"/>
    </source>
</evidence>
<dbReference type="InterPro" id="IPR013810">
    <property type="entry name" value="Ribosomal_uS5_N"/>
</dbReference>
<dbReference type="InterPro" id="IPR014721">
    <property type="entry name" value="Ribsml_uS5_D2-typ_fold_subgr"/>
</dbReference>
<evidence type="ECO:0000256" key="6">
    <source>
        <dbReference type="ARBA" id="ARBA00039335"/>
    </source>
</evidence>
<accession>A0A9P0E532</accession>
<dbReference type="GO" id="GO:0006412">
    <property type="term" value="P:translation"/>
    <property type="evidence" value="ECO:0007669"/>
    <property type="project" value="InterPro"/>
</dbReference>
<keyword evidence="3 9" id="KW-0689">Ribosomal protein</keyword>
<evidence type="ECO:0000256" key="8">
    <source>
        <dbReference type="ARBA" id="ARBA00062683"/>
    </source>
</evidence>
<evidence type="ECO:0000256" key="1">
    <source>
        <dbReference type="ARBA" id="ARBA00004173"/>
    </source>
</evidence>
<comment type="subcellular location">
    <subcellularLocation>
        <location evidence="1">Mitochondrion</location>
    </subcellularLocation>
</comment>
<dbReference type="InterPro" id="IPR005324">
    <property type="entry name" value="Ribosomal_uS5_C"/>
</dbReference>
<dbReference type="PANTHER" id="PTHR48277">
    <property type="entry name" value="MITOCHONDRIAL RIBOSOMAL PROTEIN S5"/>
    <property type="match status" value="1"/>
</dbReference>
<evidence type="ECO:0000256" key="7">
    <source>
        <dbReference type="ARBA" id="ARBA00041606"/>
    </source>
</evidence>
<dbReference type="PROSITE" id="PS50881">
    <property type="entry name" value="S5_DSRBD"/>
    <property type="match status" value="1"/>
</dbReference>
<dbReference type="InterPro" id="IPR048584">
    <property type="entry name" value="Ribosomal_uS5m_N"/>
</dbReference>
<dbReference type="OrthoDB" id="309483at2759"/>
<dbReference type="Gene3D" id="3.30.160.20">
    <property type="match status" value="1"/>
</dbReference>
<dbReference type="GO" id="GO:0003723">
    <property type="term" value="F:RNA binding"/>
    <property type="evidence" value="ECO:0007669"/>
    <property type="project" value="InterPro"/>
</dbReference>
<dbReference type="Gene3D" id="3.30.230.10">
    <property type="match status" value="1"/>
</dbReference>
<dbReference type="FunFam" id="3.30.160.20:FF:000022">
    <property type="entry name" value="28S ribosomal protein S5, mitochondrial"/>
    <property type="match status" value="1"/>
</dbReference>
<evidence type="ECO:0000313" key="12">
    <source>
        <dbReference type="EMBL" id="CAH1388467.1"/>
    </source>
</evidence>
<dbReference type="AlphaFoldDB" id="A0A9P0E532"/>
<keyword evidence="5 9" id="KW-0687">Ribonucleoprotein</keyword>
<dbReference type="InterPro" id="IPR020568">
    <property type="entry name" value="Ribosomal_Su5_D2-typ_SF"/>
</dbReference>
<dbReference type="Pfam" id="PF21251">
    <property type="entry name" value="Ribosomal_uS5m_N"/>
    <property type="match status" value="1"/>
</dbReference>
<comment type="similarity">
    <text evidence="2 10">Belongs to the universal ribosomal protein uS5 family.</text>
</comment>
<organism evidence="12 13">
    <name type="scientific">Nezara viridula</name>
    <name type="common">Southern green stink bug</name>
    <name type="synonym">Cimex viridulus</name>
    <dbReference type="NCBI Taxonomy" id="85310"/>
    <lineage>
        <taxon>Eukaryota</taxon>
        <taxon>Metazoa</taxon>
        <taxon>Ecdysozoa</taxon>
        <taxon>Arthropoda</taxon>
        <taxon>Hexapoda</taxon>
        <taxon>Insecta</taxon>
        <taxon>Pterygota</taxon>
        <taxon>Neoptera</taxon>
        <taxon>Paraneoptera</taxon>
        <taxon>Hemiptera</taxon>
        <taxon>Heteroptera</taxon>
        <taxon>Panheteroptera</taxon>
        <taxon>Pentatomomorpha</taxon>
        <taxon>Pentatomoidea</taxon>
        <taxon>Pentatomidae</taxon>
        <taxon>Pentatominae</taxon>
        <taxon>Nezara</taxon>
    </lineage>
</organism>
<keyword evidence="4" id="KW-0496">Mitochondrion</keyword>
<gene>
    <name evidence="12" type="ORF">NEZAVI_LOCUS85</name>
</gene>
<evidence type="ECO:0000256" key="9">
    <source>
        <dbReference type="PROSITE-ProRule" id="PRU00268"/>
    </source>
</evidence>
<dbReference type="Pfam" id="PF00333">
    <property type="entry name" value="Ribosomal_S5"/>
    <property type="match status" value="1"/>
</dbReference>
<evidence type="ECO:0000313" key="13">
    <source>
        <dbReference type="Proteomes" id="UP001152798"/>
    </source>
</evidence>
<dbReference type="GO" id="GO:0003735">
    <property type="term" value="F:structural constituent of ribosome"/>
    <property type="evidence" value="ECO:0007669"/>
    <property type="project" value="UniProtKB-UniRule"/>
</dbReference>
<dbReference type="InterPro" id="IPR000851">
    <property type="entry name" value="Ribosomal_uS5"/>
</dbReference>
<dbReference type="FunFam" id="3.30.230.10:FF:000002">
    <property type="entry name" value="30S ribosomal protein S5"/>
    <property type="match status" value="1"/>
</dbReference>
<evidence type="ECO:0000256" key="3">
    <source>
        <dbReference type="ARBA" id="ARBA00022980"/>
    </source>
</evidence>
<evidence type="ECO:0000256" key="4">
    <source>
        <dbReference type="ARBA" id="ARBA00023128"/>
    </source>
</evidence>
<evidence type="ECO:0000256" key="10">
    <source>
        <dbReference type="RuleBase" id="RU003823"/>
    </source>
</evidence>